<dbReference type="Proteomes" id="UP000576209">
    <property type="component" value="Unassembled WGS sequence"/>
</dbReference>
<reference evidence="1 2" key="1">
    <citation type="submission" date="2020-08" db="EMBL/GenBank/DDBJ databases">
        <title>Genomic Encyclopedia of Type Strains, Phase IV (KMG-IV): sequencing the most valuable type-strain genomes for metagenomic binning, comparative biology and taxonomic classification.</title>
        <authorList>
            <person name="Goeker M."/>
        </authorList>
    </citation>
    <scope>NUCLEOTIDE SEQUENCE [LARGE SCALE GENOMIC DNA]</scope>
    <source>
        <strain evidence="1 2">DSM 105137</strain>
    </source>
</reference>
<evidence type="ECO:0000313" key="1">
    <source>
        <dbReference type="EMBL" id="MBB4080124.1"/>
    </source>
</evidence>
<sequence length="208" mass="24587">MKKGNEMAIPPPSDDQIFITPASIRKRYGNFSPNIFKYWQDKDLVRKLRNGLYINNAFKVKSRVDKYAIANRLYEPSYVSLHSALDYYDLIPEHVFEVISVSTKKTKEVSIGDTRYRYHTIKPELYFGYENVPWRGSQYSIAYPEKALLDLAYLEPLFSDRDWIEEMRFDEWGIQELNYDRLMLFAHVMDSEVVMQRIALLLEVTADD</sequence>
<dbReference type="RefSeq" id="WP_183496363.1">
    <property type="nucleotide sequence ID" value="NZ_JACIFF010000007.1"/>
</dbReference>
<organism evidence="1 2">
    <name type="scientific">Neolewinella aquimaris</name>
    <dbReference type="NCBI Taxonomy" id="1835722"/>
    <lineage>
        <taxon>Bacteria</taxon>
        <taxon>Pseudomonadati</taxon>
        <taxon>Bacteroidota</taxon>
        <taxon>Saprospiria</taxon>
        <taxon>Saprospirales</taxon>
        <taxon>Lewinellaceae</taxon>
        <taxon>Neolewinella</taxon>
    </lineage>
</organism>
<evidence type="ECO:0000313" key="2">
    <source>
        <dbReference type="Proteomes" id="UP000576209"/>
    </source>
</evidence>
<gene>
    <name evidence="1" type="ORF">GGR28_002754</name>
</gene>
<protein>
    <submittedName>
        <fullName evidence="1">Putative transcriptional regulator of viral defense system</fullName>
    </submittedName>
</protein>
<accession>A0A840E3H3</accession>
<keyword evidence="2" id="KW-1185">Reference proteome</keyword>
<comment type="caution">
    <text evidence="1">The sequence shown here is derived from an EMBL/GenBank/DDBJ whole genome shotgun (WGS) entry which is preliminary data.</text>
</comment>
<dbReference type="AlphaFoldDB" id="A0A840E3H3"/>
<name>A0A840E3H3_9BACT</name>
<dbReference type="EMBL" id="JACIFF010000007">
    <property type="protein sequence ID" value="MBB4080124.1"/>
    <property type="molecule type" value="Genomic_DNA"/>
</dbReference>
<proteinExistence type="predicted"/>